<evidence type="ECO:0000313" key="2">
    <source>
        <dbReference type="EMBL" id="GGM78735.1"/>
    </source>
</evidence>
<reference evidence="2" key="2">
    <citation type="submission" date="2020-09" db="EMBL/GenBank/DDBJ databases">
        <authorList>
            <person name="Sun Q."/>
            <person name="Zhou Y."/>
        </authorList>
    </citation>
    <scope>NUCLEOTIDE SEQUENCE</scope>
    <source>
        <strain evidence="2">CGMCC 4.5737</strain>
    </source>
</reference>
<dbReference type="CDD" id="cd02440">
    <property type="entry name" value="AdoMet_MTases"/>
    <property type="match status" value="1"/>
</dbReference>
<dbReference type="RefSeq" id="WP_189061490.1">
    <property type="nucleotide sequence ID" value="NZ_BMMK01000042.1"/>
</dbReference>
<proteinExistence type="predicted"/>
<feature type="domain" description="Methyltransferase type 12" evidence="1">
    <location>
        <begin position="48"/>
        <end position="143"/>
    </location>
</feature>
<dbReference type="InterPro" id="IPR029063">
    <property type="entry name" value="SAM-dependent_MTases_sf"/>
</dbReference>
<dbReference type="EMBL" id="BMMK01000042">
    <property type="protein sequence ID" value="GGM78735.1"/>
    <property type="molecule type" value="Genomic_DNA"/>
</dbReference>
<organism evidence="2 3">
    <name type="scientific">Longimycelium tulufanense</name>
    <dbReference type="NCBI Taxonomy" id="907463"/>
    <lineage>
        <taxon>Bacteria</taxon>
        <taxon>Bacillati</taxon>
        <taxon>Actinomycetota</taxon>
        <taxon>Actinomycetes</taxon>
        <taxon>Pseudonocardiales</taxon>
        <taxon>Pseudonocardiaceae</taxon>
        <taxon>Longimycelium</taxon>
    </lineage>
</organism>
<dbReference type="SUPFAM" id="SSF53335">
    <property type="entry name" value="S-adenosyl-L-methionine-dependent methyltransferases"/>
    <property type="match status" value="1"/>
</dbReference>
<evidence type="ECO:0000259" key="1">
    <source>
        <dbReference type="Pfam" id="PF08242"/>
    </source>
</evidence>
<dbReference type="AlphaFoldDB" id="A0A8J3CHM7"/>
<evidence type="ECO:0000313" key="3">
    <source>
        <dbReference type="Proteomes" id="UP000637578"/>
    </source>
</evidence>
<accession>A0A8J3CHM7</accession>
<dbReference type="PANTHER" id="PTHR43861:SF1">
    <property type="entry name" value="TRANS-ACONITATE 2-METHYLTRANSFERASE"/>
    <property type="match status" value="1"/>
</dbReference>
<comment type="caution">
    <text evidence="2">The sequence shown here is derived from an EMBL/GenBank/DDBJ whole genome shotgun (WGS) entry which is preliminary data.</text>
</comment>
<dbReference type="Pfam" id="PF08242">
    <property type="entry name" value="Methyltransf_12"/>
    <property type="match status" value="1"/>
</dbReference>
<keyword evidence="3" id="KW-1185">Reference proteome</keyword>
<dbReference type="InterPro" id="IPR013217">
    <property type="entry name" value="Methyltransf_12"/>
</dbReference>
<sequence length="252" mass="28410">MEEQLQQHYDRLADTYNETWGHRPAYLDWMADHIRRRLLPRPGGWMADIGAGTGLFLRRLLPFATEHTPLVCIDPSAAMLARLPRDPRLHPLQATAEDVAAGRVALPCPAFDTILIKEAVHHFADLDQTLTGLANRLAPDGRILVVATPVKLDYPLFRAAWERFAALQPEAETVAAALRRAGLTVTTTVEEFPVTIERERWLQLVANRWMSVLSTFSDEELERGLAEIAEQNPADPLEFTDRFVFTLGHRTS</sequence>
<reference evidence="2" key="1">
    <citation type="journal article" date="2014" name="Int. J. Syst. Evol. Microbiol.">
        <title>Complete genome sequence of Corynebacterium casei LMG S-19264T (=DSM 44701T), isolated from a smear-ripened cheese.</title>
        <authorList>
            <consortium name="US DOE Joint Genome Institute (JGI-PGF)"/>
            <person name="Walter F."/>
            <person name="Albersmeier A."/>
            <person name="Kalinowski J."/>
            <person name="Ruckert C."/>
        </authorList>
    </citation>
    <scope>NUCLEOTIDE SEQUENCE</scope>
    <source>
        <strain evidence="2">CGMCC 4.5737</strain>
    </source>
</reference>
<protein>
    <recommendedName>
        <fullName evidence="1">Methyltransferase type 12 domain-containing protein</fullName>
    </recommendedName>
</protein>
<name>A0A8J3CHM7_9PSEU</name>
<dbReference type="PANTHER" id="PTHR43861">
    <property type="entry name" value="TRANS-ACONITATE 2-METHYLTRANSFERASE-RELATED"/>
    <property type="match status" value="1"/>
</dbReference>
<gene>
    <name evidence="2" type="ORF">GCM10012275_56700</name>
</gene>
<dbReference type="Gene3D" id="3.40.50.150">
    <property type="entry name" value="Vaccinia Virus protein VP39"/>
    <property type="match status" value="1"/>
</dbReference>
<dbReference type="Proteomes" id="UP000637578">
    <property type="component" value="Unassembled WGS sequence"/>
</dbReference>